<dbReference type="AlphaFoldDB" id="A0A816UWV4"/>
<proteinExistence type="predicted"/>
<evidence type="ECO:0000313" key="1">
    <source>
        <dbReference type="EMBL" id="CAF2106788.1"/>
    </source>
</evidence>
<sequence>MHERFHSPRPPEMTLKQCCGGCWTYWWSYRLLRHNEKESDLLRCKFLLLGERKQLLQYMLRQEEELSREMEFCLKSLEGDDANLEEAMEWKEVLDVHTRKCDLSEETVVFSLNYSSLT</sequence>
<name>A0A816UWV4_BRANA</name>
<reference evidence="1" key="1">
    <citation type="submission" date="2021-01" db="EMBL/GenBank/DDBJ databases">
        <authorList>
            <consortium name="Genoscope - CEA"/>
            <person name="William W."/>
        </authorList>
    </citation>
    <scope>NUCLEOTIDE SEQUENCE</scope>
</reference>
<protein>
    <submittedName>
        <fullName evidence="1">(rape) hypothetical protein</fullName>
    </submittedName>
</protein>
<dbReference type="EMBL" id="HG994372">
    <property type="protein sequence ID" value="CAF2106788.1"/>
    <property type="molecule type" value="Genomic_DNA"/>
</dbReference>
<organism evidence="1">
    <name type="scientific">Brassica napus</name>
    <name type="common">Rape</name>
    <dbReference type="NCBI Taxonomy" id="3708"/>
    <lineage>
        <taxon>Eukaryota</taxon>
        <taxon>Viridiplantae</taxon>
        <taxon>Streptophyta</taxon>
        <taxon>Embryophyta</taxon>
        <taxon>Tracheophyta</taxon>
        <taxon>Spermatophyta</taxon>
        <taxon>Magnoliopsida</taxon>
        <taxon>eudicotyledons</taxon>
        <taxon>Gunneridae</taxon>
        <taxon>Pentapetalae</taxon>
        <taxon>rosids</taxon>
        <taxon>malvids</taxon>
        <taxon>Brassicales</taxon>
        <taxon>Brassicaceae</taxon>
        <taxon>Brassiceae</taxon>
        <taxon>Brassica</taxon>
    </lineage>
</organism>
<gene>
    <name evidence="1" type="ORF">DARMORV10_C08P07870.1</name>
</gene>
<accession>A0A816UWV4</accession>
<dbReference type="Proteomes" id="UP001295469">
    <property type="component" value="Chromosome C08"/>
</dbReference>